<keyword evidence="4" id="KW-0408">Iron</keyword>
<dbReference type="Gene3D" id="3.50.50.60">
    <property type="entry name" value="FAD/NAD(P)-binding domain"/>
    <property type="match status" value="1"/>
</dbReference>
<accession>A0A9N8LVJ9</accession>
<keyword evidence="3" id="KW-0784">Thiamine biosynthesis</keyword>
<comment type="caution">
    <text evidence="6">The sequence shown here is derived from an EMBL/GenBank/DDBJ whole genome shotgun (WGS) entry which is preliminary data.</text>
</comment>
<dbReference type="Pfam" id="PF01946">
    <property type="entry name" value="Thi4"/>
    <property type="match status" value="1"/>
</dbReference>
<sequence>MTPPIATEHVPMVATPVAVKTLDSTGYPVAHGQAKRTQESAQVAKEDYNGNYVFAPIKEWQTSRAMTSRYFKSMHDATISDVIIVGCGSAGATCCYTLAKARPDLRITVLEASVSPGGGCWLGGQLMTPMVVRKPANLFLDEIEVAYEDEGDFVVVKHAALFMSTLMSKMLALPNVTMFNATCAEDLIVKQDRDGVSRVNGVVTNWTLVTLNHMTQSCMDPNTMTAPVVCTFTGHDGPFGAFSVKRLGALGLREIK</sequence>
<organism evidence="6 7">
    <name type="scientific">Tilletia laevis</name>
    <dbReference type="NCBI Taxonomy" id="157183"/>
    <lineage>
        <taxon>Eukaryota</taxon>
        <taxon>Fungi</taxon>
        <taxon>Dikarya</taxon>
        <taxon>Basidiomycota</taxon>
        <taxon>Ustilaginomycotina</taxon>
        <taxon>Exobasidiomycetes</taxon>
        <taxon>Tilletiales</taxon>
        <taxon>Tilletiaceae</taxon>
        <taxon>Tilletia</taxon>
    </lineage>
</organism>
<evidence type="ECO:0000256" key="5">
    <source>
        <dbReference type="ARBA" id="ARBA00023027"/>
    </source>
</evidence>
<dbReference type="GO" id="GO:0009228">
    <property type="term" value="P:thiamine biosynthetic process"/>
    <property type="evidence" value="ECO:0007669"/>
    <property type="project" value="UniProtKB-KW"/>
</dbReference>
<evidence type="ECO:0000256" key="1">
    <source>
        <dbReference type="ARBA" id="ARBA00022679"/>
    </source>
</evidence>
<dbReference type="GO" id="GO:0046872">
    <property type="term" value="F:metal ion binding"/>
    <property type="evidence" value="ECO:0007669"/>
    <property type="project" value="UniProtKB-KW"/>
</dbReference>
<evidence type="ECO:0000256" key="4">
    <source>
        <dbReference type="ARBA" id="ARBA00023004"/>
    </source>
</evidence>
<dbReference type="InterPro" id="IPR036188">
    <property type="entry name" value="FAD/NAD-bd_sf"/>
</dbReference>
<reference evidence="6 7" key="1">
    <citation type="submission" date="2020-10" db="EMBL/GenBank/DDBJ databases">
        <authorList>
            <person name="Sedaghatjoo S."/>
        </authorList>
    </citation>
    <scope>NUCLEOTIDE SEQUENCE [LARGE SCALE GENOMIC DNA]</scope>
    <source>
        <strain evidence="6 7">LLFL</strain>
    </source>
</reference>
<dbReference type="InterPro" id="IPR002922">
    <property type="entry name" value="Thi4_fam"/>
</dbReference>
<keyword evidence="5" id="KW-0520">NAD</keyword>
<dbReference type="EMBL" id="CAJHJF010004456">
    <property type="protein sequence ID" value="CAD6943218.1"/>
    <property type="molecule type" value="Genomic_DNA"/>
</dbReference>
<dbReference type="GO" id="GO:0016740">
    <property type="term" value="F:transferase activity"/>
    <property type="evidence" value="ECO:0007669"/>
    <property type="project" value="UniProtKB-KW"/>
</dbReference>
<dbReference type="SUPFAM" id="SSF51905">
    <property type="entry name" value="FAD/NAD(P)-binding domain"/>
    <property type="match status" value="1"/>
</dbReference>
<dbReference type="NCBIfam" id="TIGR00292">
    <property type="entry name" value="sulfide-dependent adenosine diphosphate thiazole synthase"/>
    <property type="match status" value="1"/>
</dbReference>
<keyword evidence="7" id="KW-1185">Reference proteome</keyword>
<dbReference type="Proteomes" id="UP000836404">
    <property type="component" value="Unassembled WGS sequence"/>
</dbReference>
<dbReference type="PANTHER" id="PTHR43422">
    <property type="entry name" value="THIAMINE THIAZOLE SYNTHASE"/>
    <property type="match status" value="1"/>
</dbReference>
<dbReference type="Gene3D" id="6.10.250.2840">
    <property type="match status" value="1"/>
</dbReference>
<gene>
    <name evidence="6" type="ORF">JKILLFL_G6802</name>
</gene>
<feature type="non-terminal residue" evidence="6">
    <location>
        <position position="256"/>
    </location>
</feature>
<proteinExistence type="predicted"/>
<protein>
    <recommendedName>
        <fullName evidence="8">Thiamine thiazole synthase</fullName>
    </recommendedName>
</protein>
<dbReference type="PANTHER" id="PTHR43422:SF3">
    <property type="entry name" value="THIAMINE THIAZOLE SYNTHASE"/>
    <property type="match status" value="1"/>
</dbReference>
<evidence type="ECO:0000256" key="3">
    <source>
        <dbReference type="ARBA" id="ARBA00022977"/>
    </source>
</evidence>
<dbReference type="AlphaFoldDB" id="A0A9N8LVJ9"/>
<evidence type="ECO:0000313" key="6">
    <source>
        <dbReference type="EMBL" id="CAD6943218.1"/>
    </source>
</evidence>
<keyword evidence="1" id="KW-0808">Transferase</keyword>
<evidence type="ECO:0000313" key="7">
    <source>
        <dbReference type="Proteomes" id="UP000836404"/>
    </source>
</evidence>
<evidence type="ECO:0000256" key="2">
    <source>
        <dbReference type="ARBA" id="ARBA00022723"/>
    </source>
</evidence>
<keyword evidence="2" id="KW-0479">Metal-binding</keyword>
<evidence type="ECO:0008006" key="8">
    <source>
        <dbReference type="Google" id="ProtNLM"/>
    </source>
</evidence>
<name>A0A9N8LVJ9_9BASI</name>